<keyword evidence="2" id="KW-0812">Transmembrane</keyword>
<protein>
    <submittedName>
        <fullName evidence="3">LapA family protein</fullName>
    </submittedName>
</protein>
<feature type="region of interest" description="Disordered" evidence="1">
    <location>
        <begin position="153"/>
        <end position="174"/>
    </location>
</feature>
<gene>
    <name evidence="3" type="ORF">RXV79_26165</name>
</gene>
<sequence length="174" mass="19153">MIRALALFAVVVVIGLFALLNWPAFTTPTTLSLLFADVQAPLGLIMLGLVVFLTLLFTLWAISLQASTLMEARRLNRELQAQRELADKAEASRFVELRSYVGAELQRSVASANRGHEELLSRLTHLEGALRLALEHNANSVAASIGEFEDRLERGDLPPPEITSRGDGIPPLRR</sequence>
<keyword evidence="2" id="KW-0472">Membrane</keyword>
<evidence type="ECO:0000313" key="3">
    <source>
        <dbReference type="EMBL" id="WOB08372.1"/>
    </source>
</evidence>
<dbReference type="Proteomes" id="UP001303946">
    <property type="component" value="Chromosome"/>
</dbReference>
<feature type="transmembrane region" description="Helical" evidence="2">
    <location>
        <begin position="42"/>
        <end position="64"/>
    </location>
</feature>
<evidence type="ECO:0000256" key="2">
    <source>
        <dbReference type="SAM" id="Phobius"/>
    </source>
</evidence>
<accession>A0ABZ0CTT7</accession>
<evidence type="ECO:0000313" key="4">
    <source>
        <dbReference type="Proteomes" id="UP001303946"/>
    </source>
</evidence>
<name>A0ABZ0CTT7_9BURK</name>
<keyword evidence="4" id="KW-1185">Reference proteome</keyword>
<keyword evidence="2" id="KW-1133">Transmembrane helix</keyword>
<evidence type="ECO:0000256" key="1">
    <source>
        <dbReference type="SAM" id="MobiDB-lite"/>
    </source>
</evidence>
<proteinExistence type="predicted"/>
<dbReference type="EMBL" id="CP136336">
    <property type="protein sequence ID" value="WOB08372.1"/>
    <property type="molecule type" value="Genomic_DNA"/>
</dbReference>
<reference evidence="3 4" key="1">
    <citation type="submission" date="2023-10" db="EMBL/GenBank/DDBJ databases">
        <title>Bacteria for the degradation of biodegradable plastic PBAT(Polybutylene adipate terephthalate).</title>
        <authorList>
            <person name="Weon H.-Y."/>
            <person name="Yeon J."/>
        </authorList>
    </citation>
    <scope>NUCLEOTIDE SEQUENCE [LARGE SCALE GENOMIC DNA]</scope>
    <source>
        <strain evidence="3 4">SBD 7-3</strain>
    </source>
</reference>
<dbReference type="RefSeq" id="WP_316701110.1">
    <property type="nucleotide sequence ID" value="NZ_CP136336.1"/>
</dbReference>
<organism evidence="3 4">
    <name type="scientific">Piscinibacter gummiphilus</name>
    <dbReference type="NCBI Taxonomy" id="946333"/>
    <lineage>
        <taxon>Bacteria</taxon>
        <taxon>Pseudomonadati</taxon>
        <taxon>Pseudomonadota</taxon>
        <taxon>Betaproteobacteria</taxon>
        <taxon>Burkholderiales</taxon>
        <taxon>Sphaerotilaceae</taxon>
        <taxon>Piscinibacter</taxon>
    </lineage>
</organism>